<comment type="caution">
    <text evidence="3">The sequence shown here is derived from an EMBL/GenBank/DDBJ whole genome shotgun (WGS) entry which is preliminary data.</text>
</comment>
<protein>
    <recommendedName>
        <fullName evidence="5">Reelin domain-containing protein</fullName>
    </recommendedName>
</protein>
<feature type="signal peptide" evidence="2">
    <location>
        <begin position="1"/>
        <end position="18"/>
    </location>
</feature>
<proteinExistence type="predicted"/>
<dbReference type="Gene3D" id="2.60.40.4060">
    <property type="entry name" value="Reeler domain"/>
    <property type="match status" value="1"/>
</dbReference>
<dbReference type="EMBL" id="QEAP01000637">
    <property type="protein sequence ID" value="TPX62795.1"/>
    <property type="molecule type" value="Genomic_DNA"/>
</dbReference>
<feature type="chain" id="PRO_5021392502" description="Reelin domain-containing protein" evidence="2">
    <location>
        <begin position="19"/>
        <end position="259"/>
    </location>
</feature>
<evidence type="ECO:0008006" key="5">
    <source>
        <dbReference type="Google" id="ProtNLM"/>
    </source>
</evidence>
<evidence type="ECO:0000313" key="3">
    <source>
        <dbReference type="EMBL" id="TPX62795.1"/>
    </source>
</evidence>
<feature type="region of interest" description="Disordered" evidence="1">
    <location>
        <begin position="193"/>
        <end position="243"/>
    </location>
</feature>
<evidence type="ECO:0000256" key="1">
    <source>
        <dbReference type="SAM" id="MobiDB-lite"/>
    </source>
</evidence>
<dbReference type="InterPro" id="IPR042307">
    <property type="entry name" value="Reeler_sf"/>
</dbReference>
<name>A0A507EHC2_9FUNG</name>
<evidence type="ECO:0000313" key="4">
    <source>
        <dbReference type="Proteomes" id="UP000320333"/>
    </source>
</evidence>
<keyword evidence="2" id="KW-0732">Signal</keyword>
<organism evidence="3 4">
    <name type="scientific">Chytriomyces confervae</name>
    <dbReference type="NCBI Taxonomy" id="246404"/>
    <lineage>
        <taxon>Eukaryota</taxon>
        <taxon>Fungi</taxon>
        <taxon>Fungi incertae sedis</taxon>
        <taxon>Chytridiomycota</taxon>
        <taxon>Chytridiomycota incertae sedis</taxon>
        <taxon>Chytridiomycetes</taxon>
        <taxon>Chytridiales</taxon>
        <taxon>Chytriomycetaceae</taxon>
        <taxon>Chytriomyces</taxon>
    </lineage>
</organism>
<dbReference type="AlphaFoldDB" id="A0A507EHC2"/>
<feature type="compositionally biased region" description="Low complexity" evidence="1">
    <location>
        <begin position="197"/>
        <end position="230"/>
    </location>
</feature>
<dbReference type="OrthoDB" id="2157874at2759"/>
<gene>
    <name evidence="3" type="ORF">CcCBS67573_g08797</name>
</gene>
<evidence type="ECO:0000256" key="2">
    <source>
        <dbReference type="SAM" id="SignalP"/>
    </source>
</evidence>
<sequence length="259" mass="25839">MQLIQAASLLSFATLSLAFPNGAPRCKITESIISAGHKMAQGSLGLVMQLPTSYTPGGPAIPITVAAANGSAVSFQGMLAYVTPNAVQDSSLTAVPIGTPNVPNAGGAPQHVGTFANIAAQNLRAQTAAICTNQNVTNDNAASTITHAQPLTAQTPFTVMWTPPAANVGPVTVNMVVSSGSSRTPWQIVSSSLIQSTAGPGNPNASAPPSTTAASAATTATTATATTTTAKARKAKKANKANKAKALVAKIAGALKGGR</sequence>
<accession>A0A507EHC2</accession>
<keyword evidence="4" id="KW-1185">Reference proteome</keyword>
<feature type="compositionally biased region" description="Basic residues" evidence="1">
    <location>
        <begin position="231"/>
        <end position="243"/>
    </location>
</feature>
<reference evidence="3 4" key="1">
    <citation type="journal article" date="2019" name="Sci. Rep.">
        <title>Comparative genomics of chytrid fungi reveal insights into the obligate biotrophic and pathogenic lifestyle of Synchytrium endobioticum.</title>
        <authorList>
            <person name="van de Vossenberg B.T.L.H."/>
            <person name="Warris S."/>
            <person name="Nguyen H.D.T."/>
            <person name="van Gent-Pelzer M.P.E."/>
            <person name="Joly D.L."/>
            <person name="van de Geest H.C."/>
            <person name="Bonants P.J.M."/>
            <person name="Smith D.S."/>
            <person name="Levesque C.A."/>
            <person name="van der Lee T.A.J."/>
        </authorList>
    </citation>
    <scope>NUCLEOTIDE SEQUENCE [LARGE SCALE GENOMIC DNA]</scope>
    <source>
        <strain evidence="3 4">CBS 675.73</strain>
    </source>
</reference>
<dbReference type="Proteomes" id="UP000320333">
    <property type="component" value="Unassembled WGS sequence"/>
</dbReference>